<evidence type="ECO:0000313" key="4">
    <source>
        <dbReference type="Proteomes" id="UP000191249"/>
    </source>
</evidence>
<gene>
    <name evidence="3" type="ORF">B2G52_09585</name>
</gene>
<evidence type="ECO:0000256" key="1">
    <source>
        <dbReference type="SAM" id="Phobius"/>
    </source>
</evidence>
<dbReference type="Proteomes" id="UP000191249">
    <property type="component" value="Chromosome"/>
</dbReference>
<sequence length="66" mass="6688">MMTLNKVFALSVIALGLAACSSTGSGSTADNSFVSGAGVATNGAVVASYSGLKRWCKRSCQRLGKE</sequence>
<name>A0AAU8VH65_NEILA</name>
<keyword evidence="1" id="KW-0812">Transmembrane</keyword>
<accession>A0AAU8VH65</accession>
<feature type="chain" id="PRO_5043840667" description="Lipoprotein" evidence="2">
    <location>
        <begin position="25"/>
        <end position="66"/>
    </location>
</feature>
<keyword evidence="1" id="KW-0472">Membrane</keyword>
<protein>
    <recommendedName>
        <fullName evidence="5">Lipoprotein</fullName>
    </recommendedName>
</protein>
<organism evidence="3 4">
    <name type="scientific">Neisseria lactamica</name>
    <dbReference type="NCBI Taxonomy" id="486"/>
    <lineage>
        <taxon>Bacteria</taxon>
        <taxon>Pseudomonadati</taxon>
        <taxon>Pseudomonadota</taxon>
        <taxon>Betaproteobacteria</taxon>
        <taxon>Neisseriales</taxon>
        <taxon>Neisseriaceae</taxon>
        <taxon>Neisseria</taxon>
    </lineage>
</organism>
<feature type="signal peptide" evidence="2">
    <location>
        <begin position="1"/>
        <end position="24"/>
    </location>
</feature>
<evidence type="ECO:0008006" key="5">
    <source>
        <dbReference type="Google" id="ProtNLM"/>
    </source>
</evidence>
<evidence type="ECO:0000313" key="3">
    <source>
        <dbReference type="EMBL" id="ARB05092.1"/>
    </source>
</evidence>
<dbReference type="PROSITE" id="PS51257">
    <property type="entry name" value="PROKAR_LIPOPROTEIN"/>
    <property type="match status" value="1"/>
</dbReference>
<dbReference type="AlphaFoldDB" id="A0AAU8VH65"/>
<keyword evidence="2" id="KW-0732">Signal</keyword>
<feature type="transmembrane region" description="Helical" evidence="1">
    <location>
        <begin position="32"/>
        <end position="52"/>
    </location>
</feature>
<dbReference type="EMBL" id="CP019894">
    <property type="protein sequence ID" value="ARB05092.1"/>
    <property type="molecule type" value="Genomic_DNA"/>
</dbReference>
<reference evidence="3 4" key="1">
    <citation type="submission" date="2017-03" db="EMBL/GenBank/DDBJ databases">
        <title>N. lactamica Y92-1009 whole genome sequence.</title>
        <authorList>
            <person name="Pandey A.K."/>
            <person name="Read R.C."/>
        </authorList>
    </citation>
    <scope>NUCLEOTIDE SEQUENCE [LARGE SCALE GENOMIC DNA]</scope>
    <source>
        <strain evidence="3 4">Y92-1009</strain>
    </source>
</reference>
<evidence type="ECO:0000256" key="2">
    <source>
        <dbReference type="SAM" id="SignalP"/>
    </source>
</evidence>
<proteinExistence type="predicted"/>
<dbReference type="RefSeq" id="WP_003710548.1">
    <property type="nucleotide sequence ID" value="NZ_QQCF01000022.1"/>
</dbReference>
<keyword evidence="1" id="KW-1133">Transmembrane helix</keyword>